<keyword evidence="1" id="KW-0418">Kinase</keyword>
<name>A0A1I3B262_9FIRM</name>
<organism evidence="1 2">
    <name type="scientific">Tindallia magadiensis</name>
    <dbReference type="NCBI Taxonomy" id="69895"/>
    <lineage>
        <taxon>Bacteria</taxon>
        <taxon>Bacillati</taxon>
        <taxon>Bacillota</taxon>
        <taxon>Clostridia</taxon>
        <taxon>Peptostreptococcales</taxon>
        <taxon>Tindalliaceae</taxon>
        <taxon>Tindallia</taxon>
    </lineage>
</organism>
<dbReference type="STRING" id="69895.SAMN05192551_101527"/>
<dbReference type="GO" id="GO:0051287">
    <property type="term" value="F:NAD binding"/>
    <property type="evidence" value="ECO:0007669"/>
    <property type="project" value="UniProtKB-ARBA"/>
</dbReference>
<keyword evidence="2" id="KW-1185">Reference proteome</keyword>
<dbReference type="SUPFAM" id="SSF111331">
    <property type="entry name" value="NAD kinase/diacylglycerol kinase-like"/>
    <property type="match status" value="1"/>
</dbReference>
<evidence type="ECO:0000313" key="1">
    <source>
        <dbReference type="EMBL" id="SFH56186.1"/>
    </source>
</evidence>
<dbReference type="GO" id="GO:0006741">
    <property type="term" value="P:NADP+ biosynthetic process"/>
    <property type="evidence" value="ECO:0007669"/>
    <property type="project" value="InterPro"/>
</dbReference>
<keyword evidence="1" id="KW-0808">Transferase</keyword>
<dbReference type="PANTHER" id="PTHR40697:SF2">
    <property type="entry name" value="ATP-NAD KINASE-RELATED"/>
    <property type="match status" value="1"/>
</dbReference>
<dbReference type="OrthoDB" id="5511344at2"/>
<dbReference type="AlphaFoldDB" id="A0A1I3B262"/>
<dbReference type="InterPro" id="IPR039065">
    <property type="entry name" value="AcoX-like"/>
</dbReference>
<dbReference type="InterPro" id="IPR002504">
    <property type="entry name" value="NADK"/>
</dbReference>
<sequence length="376" mass="40297">MCESKKAVGVIINPIAGLGGRVGLKGSDGWNIIDKALAMGAEPESSKRASFALKELESLKDQLSFYTYGGEMGEIQLTELGITAKIVGRQDKQRTTAEDTKTAALLLKKAGVDLIIFAGGDGTARNIFEAIGDSIPVVGIPAGVKIHSAVYATNSRNAGLIAKDFMLGIIENTKLAEVMDIDEDIFREGRLSAKLYGYLSVPEAGNRVQSTKSAAPTETEELMGIVDHVVSKMEDNVLYVIGPGTTTKSILQAMEIEGTLLGVDLVRNGEIVEADVSESRIWEHIEQHEGKVKIMVTIIGGQGNIFGRGNQQISPRIIRRVGKKNIIVVATGSKLLSLNGEALLVDTGDQEVDQELSGYIEVIKGYAFTASYPVEC</sequence>
<reference evidence="2" key="1">
    <citation type="submission" date="2016-10" db="EMBL/GenBank/DDBJ databases">
        <authorList>
            <person name="Varghese N."/>
            <person name="Submissions S."/>
        </authorList>
    </citation>
    <scope>NUCLEOTIDE SEQUENCE [LARGE SCALE GENOMIC DNA]</scope>
    <source>
        <strain evidence="2">Z-7934</strain>
    </source>
</reference>
<dbReference type="PANTHER" id="PTHR40697">
    <property type="entry name" value="ACETOIN CATABOLISM PROTEIN X"/>
    <property type="match status" value="1"/>
</dbReference>
<evidence type="ECO:0000313" key="2">
    <source>
        <dbReference type="Proteomes" id="UP000199287"/>
    </source>
</evidence>
<accession>A0A1I3B262</accession>
<gene>
    <name evidence="1" type="ORF">SAMN05192551_101527</name>
</gene>
<dbReference type="EMBL" id="FOQA01000001">
    <property type="protein sequence ID" value="SFH56186.1"/>
    <property type="molecule type" value="Genomic_DNA"/>
</dbReference>
<dbReference type="GO" id="GO:0003951">
    <property type="term" value="F:NAD+ kinase activity"/>
    <property type="evidence" value="ECO:0007669"/>
    <property type="project" value="InterPro"/>
</dbReference>
<dbReference type="PIRSF" id="PIRSF016907">
    <property type="entry name" value="Kin_ATP-NAD"/>
    <property type="match status" value="1"/>
</dbReference>
<dbReference type="InterPro" id="IPR011386">
    <property type="entry name" value="Put_ATP-NAD_kin"/>
</dbReference>
<dbReference type="Pfam" id="PF01513">
    <property type="entry name" value="NAD_kinase"/>
    <property type="match status" value="1"/>
</dbReference>
<dbReference type="Proteomes" id="UP000199287">
    <property type="component" value="Unassembled WGS sequence"/>
</dbReference>
<proteinExistence type="predicted"/>
<protein>
    <submittedName>
        <fullName evidence="1">Predicted polyphosphate-or ATP-dependent NAD kinase</fullName>
    </submittedName>
</protein>
<dbReference type="Gene3D" id="3.40.50.10330">
    <property type="entry name" value="Probable inorganic polyphosphate/atp-NAD kinase, domain 1"/>
    <property type="match status" value="1"/>
</dbReference>
<dbReference type="Pfam" id="PF20143">
    <property type="entry name" value="NAD_kinase_C"/>
    <property type="match status" value="1"/>
</dbReference>
<dbReference type="RefSeq" id="WP_093369365.1">
    <property type="nucleotide sequence ID" value="NZ_FOQA01000001.1"/>
</dbReference>
<dbReference type="InterPro" id="IPR016064">
    <property type="entry name" value="NAD/diacylglycerol_kinase_sf"/>
</dbReference>
<dbReference type="InterPro" id="IPR017438">
    <property type="entry name" value="ATP-NAD_kinase_N"/>
</dbReference>
<dbReference type="GO" id="GO:0005524">
    <property type="term" value="F:ATP binding"/>
    <property type="evidence" value="ECO:0007669"/>
    <property type="project" value="UniProtKB-ARBA"/>
</dbReference>